<gene>
    <name evidence="1" type="ORF">LEP1GSC115_0228</name>
</gene>
<dbReference type="BioCyc" id="LINT1085541:G11IQ-4530-MONOMER"/>
<organism evidence="1 2">
    <name type="scientific">Leptospira interrogans serovar Australis str. 200703203</name>
    <dbReference type="NCBI Taxonomy" id="1085541"/>
    <lineage>
        <taxon>Bacteria</taxon>
        <taxon>Pseudomonadati</taxon>
        <taxon>Spirochaetota</taxon>
        <taxon>Spirochaetia</taxon>
        <taxon>Leptospirales</taxon>
        <taxon>Leptospiraceae</taxon>
        <taxon>Leptospira</taxon>
    </lineage>
</organism>
<protein>
    <submittedName>
        <fullName evidence="1">Uncharacterized protein</fullName>
    </submittedName>
</protein>
<evidence type="ECO:0000313" key="1">
    <source>
        <dbReference type="EMBL" id="EMY23074.1"/>
    </source>
</evidence>
<dbReference type="Proteomes" id="UP000012220">
    <property type="component" value="Unassembled WGS sequence"/>
</dbReference>
<proteinExistence type="predicted"/>
<comment type="caution">
    <text evidence="1">The sequence shown here is derived from an EMBL/GenBank/DDBJ whole genome shotgun (WGS) entry which is preliminary data.</text>
</comment>
<evidence type="ECO:0000313" key="2">
    <source>
        <dbReference type="Proteomes" id="UP000012220"/>
    </source>
</evidence>
<reference evidence="1 2" key="1">
    <citation type="submission" date="2013-02" db="EMBL/GenBank/DDBJ databases">
        <authorList>
            <person name="Harkins D.M."/>
            <person name="Durkin A.S."/>
            <person name="Brinkac L.M."/>
            <person name="Haft D.H."/>
            <person name="Selengut J.D."/>
            <person name="Sanka R."/>
            <person name="DePew J."/>
            <person name="Purushe J."/>
            <person name="Picardeau M."/>
            <person name="Werts C."/>
            <person name="Goarant C."/>
            <person name="Vinetz J.M."/>
            <person name="Sutton G.G."/>
            <person name="Nierman W.C."/>
            <person name="Fouts D.E."/>
        </authorList>
    </citation>
    <scope>NUCLEOTIDE SEQUENCE [LARGE SCALE GENOMIC DNA]</scope>
    <source>
        <strain evidence="1 2">200703203</strain>
    </source>
</reference>
<sequence length="57" mass="6613">MEKTKDFITKNPDMKEFLLYESLSDNVEVILLPSEMILGEVPSSKKKKNSKRPKEVE</sequence>
<accession>N1UHC1</accession>
<dbReference type="EMBL" id="AHNY02000262">
    <property type="protein sequence ID" value="EMY23074.1"/>
    <property type="molecule type" value="Genomic_DNA"/>
</dbReference>
<dbReference type="AlphaFoldDB" id="N1UHC1"/>
<name>N1UHC1_LEPIR</name>